<dbReference type="PIRSF" id="PIRSF001492">
    <property type="entry name" value="IPGAM"/>
    <property type="match status" value="1"/>
</dbReference>
<keyword evidence="5" id="KW-0479">Metal-binding</keyword>
<organism evidence="11">
    <name type="scientific">marine metagenome</name>
    <dbReference type="NCBI Taxonomy" id="408172"/>
    <lineage>
        <taxon>unclassified sequences</taxon>
        <taxon>metagenomes</taxon>
        <taxon>ecological metagenomes</taxon>
    </lineage>
</organism>
<name>A0A381TX02_9ZZZZ</name>
<keyword evidence="8" id="KW-0413">Isomerase</keyword>
<keyword evidence="7" id="KW-0464">Manganese</keyword>
<comment type="pathway">
    <text evidence="2">Carbohydrate degradation; glycolysis; pyruvate from D-glyceraldehyde 3-phosphate: step 3/5.</text>
</comment>
<evidence type="ECO:0000256" key="8">
    <source>
        <dbReference type="ARBA" id="ARBA00023235"/>
    </source>
</evidence>
<dbReference type="InterPro" id="IPR011258">
    <property type="entry name" value="BPG-indep_PGM_N"/>
</dbReference>
<evidence type="ECO:0000313" key="11">
    <source>
        <dbReference type="EMBL" id="SVA20542.1"/>
    </source>
</evidence>
<evidence type="ECO:0000256" key="2">
    <source>
        <dbReference type="ARBA" id="ARBA00004798"/>
    </source>
</evidence>
<sequence>MPGLTKRTGPPLVLVVLDGWGESRTRNGNAILQAKTPAFEELRDRFPSSLLTTCGKAVGLPNGQMGNSEVGHMNLGAGRVVFQDLTRIDQAIAAGEFGRNAELTATMDSCGGSGLRTLHLVGLVSDGGVHSHQRHLNALLTLAAERKVSRVLIHAITDGRDTAPTGGAGYLAALANTCDKVGVGRVATVCGRYHAMDRDQRWDRTKRAYDAMTSGVGDHGSDPIALVERAYASGTTDEFINPCVITDNDKRPVGLLRDDDAVIVFNYRADRARQLTQALAFEDFDKFDRTERPRVRMLTLTQYEATFGLPVAFAPQTFSGSLSDVLTAHGRSNLRLAETEKYAHVTYFFNCGEERPAQGEDRILVPSPMVPTYDLQPAMSAGSITDHLVSDLSEARHDVIICNFANADMVGHTGRFEAAVAAVETLDRCLERIVAASQTAGGTVIVTADHGNAEQLWDAERGGPHTAHTTNPVPMIFIGPDTQAGMLL</sequence>
<feature type="domain" description="Metalloenzyme" evidence="9">
    <location>
        <begin position="11"/>
        <end position="483"/>
    </location>
</feature>
<dbReference type="AlphaFoldDB" id="A0A381TX02"/>
<protein>
    <recommendedName>
        <fullName evidence="4">phosphoglycerate mutase (2,3-diphosphoglycerate-independent)</fullName>
        <ecNumber evidence="4">5.4.2.12</ecNumber>
    </recommendedName>
</protein>
<dbReference type="SUPFAM" id="SSF64158">
    <property type="entry name" value="2,3-Bisphosphoglycerate-independent phosphoglycerate mutase, substrate-binding domain"/>
    <property type="match status" value="1"/>
</dbReference>
<evidence type="ECO:0000256" key="6">
    <source>
        <dbReference type="ARBA" id="ARBA00023152"/>
    </source>
</evidence>
<dbReference type="GO" id="GO:0006096">
    <property type="term" value="P:glycolytic process"/>
    <property type="evidence" value="ECO:0007669"/>
    <property type="project" value="UniProtKB-UniPathway"/>
</dbReference>
<dbReference type="UniPathway" id="UPA00109">
    <property type="reaction ID" value="UER00186"/>
</dbReference>
<dbReference type="PANTHER" id="PTHR31637:SF0">
    <property type="entry name" value="2,3-BISPHOSPHOGLYCERATE-INDEPENDENT PHOSPHOGLYCERATE MUTASE"/>
    <property type="match status" value="1"/>
</dbReference>
<dbReference type="GO" id="GO:0030145">
    <property type="term" value="F:manganese ion binding"/>
    <property type="evidence" value="ECO:0007669"/>
    <property type="project" value="InterPro"/>
</dbReference>
<comment type="cofactor">
    <cofactor evidence="1">
        <name>Mn(2+)</name>
        <dbReference type="ChEBI" id="CHEBI:29035"/>
    </cofactor>
</comment>
<dbReference type="PANTHER" id="PTHR31637">
    <property type="entry name" value="2,3-BISPHOSPHOGLYCERATE-INDEPENDENT PHOSPHOGLYCERATE MUTASE"/>
    <property type="match status" value="1"/>
</dbReference>
<dbReference type="SUPFAM" id="SSF53649">
    <property type="entry name" value="Alkaline phosphatase-like"/>
    <property type="match status" value="1"/>
</dbReference>
<dbReference type="GO" id="GO:0004619">
    <property type="term" value="F:phosphoglycerate mutase activity"/>
    <property type="evidence" value="ECO:0007669"/>
    <property type="project" value="UniProtKB-EC"/>
</dbReference>
<dbReference type="InterPro" id="IPR005995">
    <property type="entry name" value="Pgm_bpd_ind"/>
</dbReference>
<feature type="domain" description="BPG-independent PGAM N-terminal" evidence="10">
    <location>
        <begin position="88"/>
        <end position="304"/>
    </location>
</feature>
<dbReference type="HAMAP" id="MF_01038">
    <property type="entry name" value="GpmI"/>
    <property type="match status" value="1"/>
</dbReference>
<evidence type="ECO:0000256" key="3">
    <source>
        <dbReference type="ARBA" id="ARBA00008819"/>
    </source>
</evidence>
<feature type="non-terminal residue" evidence="11">
    <location>
        <position position="488"/>
    </location>
</feature>
<evidence type="ECO:0000256" key="1">
    <source>
        <dbReference type="ARBA" id="ARBA00001936"/>
    </source>
</evidence>
<dbReference type="InterPro" id="IPR017850">
    <property type="entry name" value="Alkaline_phosphatase_core_sf"/>
</dbReference>
<dbReference type="FunFam" id="3.40.1450.10:FF:000002">
    <property type="entry name" value="2,3-bisphosphoglycerate-independent phosphoglycerate mutase"/>
    <property type="match status" value="1"/>
</dbReference>
<gene>
    <name evidence="11" type="ORF">METZ01_LOCUS73396</name>
</gene>
<dbReference type="NCBIfam" id="TIGR01307">
    <property type="entry name" value="pgm_bpd_ind"/>
    <property type="match status" value="1"/>
</dbReference>
<reference evidence="11" key="1">
    <citation type="submission" date="2018-05" db="EMBL/GenBank/DDBJ databases">
        <authorList>
            <person name="Lanie J.A."/>
            <person name="Ng W.-L."/>
            <person name="Kazmierczak K.M."/>
            <person name="Andrzejewski T.M."/>
            <person name="Davidsen T.M."/>
            <person name="Wayne K.J."/>
            <person name="Tettelin H."/>
            <person name="Glass J.I."/>
            <person name="Rusch D."/>
            <person name="Podicherti R."/>
            <person name="Tsui H.-C.T."/>
            <person name="Winkler M.E."/>
        </authorList>
    </citation>
    <scope>NUCLEOTIDE SEQUENCE</scope>
</reference>
<comment type="similarity">
    <text evidence="3">Belongs to the BPG-independent phosphoglycerate mutase family.</text>
</comment>
<dbReference type="Pfam" id="PF06415">
    <property type="entry name" value="iPGM_N"/>
    <property type="match status" value="1"/>
</dbReference>
<dbReference type="CDD" id="cd16010">
    <property type="entry name" value="iPGM"/>
    <property type="match status" value="1"/>
</dbReference>
<dbReference type="EMBL" id="UINC01005317">
    <property type="protein sequence ID" value="SVA20542.1"/>
    <property type="molecule type" value="Genomic_DNA"/>
</dbReference>
<accession>A0A381TX02</accession>
<evidence type="ECO:0000256" key="5">
    <source>
        <dbReference type="ARBA" id="ARBA00022723"/>
    </source>
</evidence>
<dbReference type="GO" id="GO:0006007">
    <property type="term" value="P:glucose catabolic process"/>
    <property type="evidence" value="ECO:0007669"/>
    <property type="project" value="InterPro"/>
</dbReference>
<dbReference type="GO" id="GO:0005737">
    <property type="term" value="C:cytoplasm"/>
    <property type="evidence" value="ECO:0007669"/>
    <property type="project" value="InterPro"/>
</dbReference>
<dbReference type="Gene3D" id="3.40.1450.10">
    <property type="entry name" value="BPG-independent phosphoglycerate mutase, domain B"/>
    <property type="match status" value="1"/>
</dbReference>
<dbReference type="InterPro" id="IPR006124">
    <property type="entry name" value="Metalloenzyme"/>
</dbReference>
<evidence type="ECO:0000256" key="4">
    <source>
        <dbReference type="ARBA" id="ARBA00012026"/>
    </source>
</evidence>
<evidence type="ECO:0000259" key="9">
    <source>
        <dbReference type="Pfam" id="PF01676"/>
    </source>
</evidence>
<evidence type="ECO:0000259" key="10">
    <source>
        <dbReference type="Pfam" id="PF06415"/>
    </source>
</evidence>
<keyword evidence="6" id="KW-0324">Glycolysis</keyword>
<dbReference type="InterPro" id="IPR036646">
    <property type="entry name" value="PGAM_B_sf"/>
</dbReference>
<dbReference type="EC" id="5.4.2.12" evidence="4"/>
<proteinExistence type="inferred from homology"/>
<evidence type="ECO:0000256" key="7">
    <source>
        <dbReference type="ARBA" id="ARBA00023211"/>
    </source>
</evidence>
<dbReference type="Pfam" id="PF01676">
    <property type="entry name" value="Metalloenzyme"/>
    <property type="match status" value="1"/>
</dbReference>
<dbReference type="Gene3D" id="3.40.720.10">
    <property type="entry name" value="Alkaline Phosphatase, subunit A"/>
    <property type="match status" value="1"/>
</dbReference>